<gene>
    <name evidence="3" type="ORF">SAMN05660349_01038</name>
</gene>
<keyword evidence="1" id="KW-0812">Transmembrane</keyword>
<dbReference type="PANTHER" id="PTHR36435">
    <property type="entry name" value="SLR1288 PROTEIN"/>
    <property type="match status" value="1"/>
</dbReference>
<feature type="transmembrane region" description="Helical" evidence="1">
    <location>
        <begin position="280"/>
        <end position="301"/>
    </location>
</feature>
<dbReference type="InterPro" id="IPR052710">
    <property type="entry name" value="CAAX_protease"/>
</dbReference>
<feature type="domain" description="CAAX prenyl protease 2/Lysostaphin resistance protein A-like" evidence="2">
    <location>
        <begin position="167"/>
        <end position="255"/>
    </location>
</feature>
<reference evidence="4" key="1">
    <citation type="submission" date="2017-02" db="EMBL/GenBank/DDBJ databases">
        <authorList>
            <person name="Varghese N."/>
            <person name="Submissions S."/>
        </authorList>
    </citation>
    <scope>NUCLEOTIDE SEQUENCE [LARGE SCALE GENOMIC DNA]</scope>
    <source>
        <strain evidence="4">DSM 24967</strain>
    </source>
</reference>
<dbReference type="Proteomes" id="UP000190852">
    <property type="component" value="Unassembled WGS sequence"/>
</dbReference>
<feature type="transmembrane region" description="Helical" evidence="1">
    <location>
        <begin position="67"/>
        <end position="87"/>
    </location>
</feature>
<feature type="transmembrane region" description="Helical" evidence="1">
    <location>
        <begin position="167"/>
        <end position="190"/>
    </location>
</feature>
<dbReference type="GO" id="GO:0080120">
    <property type="term" value="P:CAAX-box protein maturation"/>
    <property type="evidence" value="ECO:0007669"/>
    <property type="project" value="UniProtKB-ARBA"/>
</dbReference>
<evidence type="ECO:0000259" key="2">
    <source>
        <dbReference type="Pfam" id="PF02517"/>
    </source>
</evidence>
<feature type="transmembrane region" description="Helical" evidence="1">
    <location>
        <begin position="21"/>
        <end position="47"/>
    </location>
</feature>
<feature type="transmembrane region" description="Helical" evidence="1">
    <location>
        <begin position="202"/>
        <end position="222"/>
    </location>
</feature>
<dbReference type="EMBL" id="FUYQ01000005">
    <property type="protein sequence ID" value="SKB41615.1"/>
    <property type="molecule type" value="Genomic_DNA"/>
</dbReference>
<keyword evidence="4" id="KW-1185">Reference proteome</keyword>
<proteinExistence type="predicted"/>
<evidence type="ECO:0000256" key="1">
    <source>
        <dbReference type="SAM" id="Phobius"/>
    </source>
</evidence>
<feature type="transmembrane region" description="Helical" evidence="1">
    <location>
        <begin position="107"/>
        <end position="127"/>
    </location>
</feature>
<dbReference type="AlphaFoldDB" id="A0A1T5B350"/>
<keyword evidence="1" id="KW-1133">Transmembrane helix</keyword>
<dbReference type="Pfam" id="PF02517">
    <property type="entry name" value="Rce1-like"/>
    <property type="match status" value="1"/>
</dbReference>
<evidence type="ECO:0000313" key="3">
    <source>
        <dbReference type="EMBL" id="SKB41615.1"/>
    </source>
</evidence>
<name>A0A1T5B350_9BACT</name>
<dbReference type="InterPro" id="IPR003675">
    <property type="entry name" value="Rce1/LyrA-like_dom"/>
</dbReference>
<accession>A0A1T5B350</accession>
<keyword evidence="1" id="KW-0472">Membrane</keyword>
<evidence type="ECO:0000313" key="4">
    <source>
        <dbReference type="Proteomes" id="UP000190852"/>
    </source>
</evidence>
<organism evidence="3 4">
    <name type="scientific">Parabacteroides chartae</name>
    <dbReference type="NCBI Taxonomy" id="1037355"/>
    <lineage>
        <taxon>Bacteria</taxon>
        <taxon>Pseudomonadati</taxon>
        <taxon>Bacteroidota</taxon>
        <taxon>Bacteroidia</taxon>
        <taxon>Bacteroidales</taxon>
        <taxon>Tannerellaceae</taxon>
        <taxon>Parabacteroides</taxon>
    </lineage>
</organism>
<protein>
    <recommendedName>
        <fullName evidence="2">CAAX prenyl protease 2/Lysostaphin resistance protein A-like domain-containing protein</fullName>
    </recommendedName>
</protein>
<sequence length="317" mass="35636">MAEVFFIYKPMVMRGVFAGKPAFFQLLLLLFLILLGGLLSSFLGLGMLSMLKGDAVNPMENPEMLRIIQFISALGTFLLPALLMAFFCSNRMSSYLFITRLPGLKAILLTVGSMFLISPFISLTGVLNKMIQLPGFLDPVESWMLQKEEEAERLTTLMLSGDGISTLIQNLFVVAVVAAITEEFLFRGALRRILEKSTANQHLIIWLTAIIFSLFHLQFYGFIPRMLLGAYFGYMLLWGNNIWIPVIAHFTNNFLGVVSLTNPRLSENEYITGNVSPENLLPFAAMALGFLLLFFFCSTSLKKTLTEGDNQRFFLRS</sequence>
<dbReference type="PANTHER" id="PTHR36435:SF1">
    <property type="entry name" value="CAAX AMINO TERMINAL PROTEASE FAMILY PROTEIN"/>
    <property type="match status" value="1"/>
</dbReference>
<dbReference type="GO" id="GO:0004175">
    <property type="term" value="F:endopeptidase activity"/>
    <property type="evidence" value="ECO:0007669"/>
    <property type="project" value="UniProtKB-ARBA"/>
</dbReference>
<feature type="transmembrane region" description="Helical" evidence="1">
    <location>
        <begin position="242"/>
        <end position="260"/>
    </location>
</feature>